<dbReference type="OrthoDB" id="4111897at2759"/>
<accession>A0A0U5CAW1</accession>
<dbReference type="Proteomes" id="UP000054771">
    <property type="component" value="Unassembled WGS sequence"/>
</dbReference>
<name>A0A0U5CAW1_ASPCI</name>
<evidence type="ECO:0000313" key="3">
    <source>
        <dbReference type="EMBL" id="CEL06313.1"/>
    </source>
</evidence>
<proteinExistence type="predicted"/>
<organism evidence="3 4">
    <name type="scientific">Aspergillus calidoustus</name>
    <dbReference type="NCBI Taxonomy" id="454130"/>
    <lineage>
        <taxon>Eukaryota</taxon>
        <taxon>Fungi</taxon>
        <taxon>Dikarya</taxon>
        <taxon>Ascomycota</taxon>
        <taxon>Pezizomycotina</taxon>
        <taxon>Eurotiomycetes</taxon>
        <taxon>Eurotiomycetidae</taxon>
        <taxon>Eurotiales</taxon>
        <taxon>Aspergillaceae</taxon>
        <taxon>Aspergillus</taxon>
        <taxon>Aspergillus subgen. Nidulantes</taxon>
    </lineage>
</organism>
<feature type="coiled-coil region" evidence="1">
    <location>
        <begin position="104"/>
        <end position="131"/>
    </location>
</feature>
<evidence type="ECO:0000256" key="1">
    <source>
        <dbReference type="SAM" id="Coils"/>
    </source>
</evidence>
<sequence>MSLIGVSFSDLIVAVNLCTKIIELYRNETVEHVRLLRNEVSFIKDKVSRLDVLIQESRDLLLLSELADLPPQDGREQLVGPEFIETLNECERFCDHHRGKKWTLAQKLLKAQEVEEQSAKLRKKLRRHLQGVDMLTQLIQLELLKEIYTMSSEVEYVRRNSAGVPQQPSSAAPVVPCSISDLFHSAIKTNPPAGFVDVEQLPLWETLGQACRFQRLSMRDLSDLELELHPNPSAYRAEQYLNLLKAQWLVGVIQRSRSLQEKTPGRAYQRSLIALQGRIADRYLTLRDWEPEDDNDVAFSLAALLDLPLSAFDIWPAPPPPPDVSHRRPGETELLRFSRAKPAGFTEELVLFRTGPTSLRLVDRRISSNPYHGKQQTQRMIDTHVDRLIPTYALKLAEGKADWSVRLTNSMGHSEPQCEFNDLCEALKFQMALTGYSVELIKASSIPMSFGRKRKVGVTPQDALGCLQIWVPTARASDSTTSNANLVSYQDYTYGEKTITMPKVSHPPALVAFTVDGKADTCSIWFIELSPYIVLTQYPKLDKRCYMLLIGGTDSTVACRRLTVPRTQEQDLNLALFSLPRHRDFHNPDVVTQLDCSYIAFGFETPELLEKTKASLDRVLRRRSDRTSPTQSRRASGDSVTLSLKSIARSFTMPLRADTEATLVTVSASSAPMSPKGSTAASFTST</sequence>
<dbReference type="AlphaFoldDB" id="A0A0U5CAW1"/>
<gene>
    <name evidence="3" type="ORF">ASPCAL07419</name>
</gene>
<evidence type="ECO:0000313" key="4">
    <source>
        <dbReference type="Proteomes" id="UP000054771"/>
    </source>
</evidence>
<evidence type="ECO:0000256" key="2">
    <source>
        <dbReference type="SAM" id="MobiDB-lite"/>
    </source>
</evidence>
<keyword evidence="4" id="KW-1185">Reference proteome</keyword>
<dbReference type="EMBL" id="CDMC01000005">
    <property type="protein sequence ID" value="CEL06313.1"/>
    <property type="molecule type" value="Genomic_DNA"/>
</dbReference>
<reference evidence="4" key="1">
    <citation type="journal article" date="2016" name="Genome Announc.">
        <title>Draft genome sequences of fungus Aspergillus calidoustus.</title>
        <authorList>
            <person name="Horn F."/>
            <person name="Linde J."/>
            <person name="Mattern D.J."/>
            <person name="Walther G."/>
            <person name="Guthke R."/>
            <person name="Scherlach K."/>
            <person name="Martin K."/>
            <person name="Brakhage A.A."/>
            <person name="Petzke L."/>
            <person name="Valiante V."/>
        </authorList>
    </citation>
    <scope>NUCLEOTIDE SEQUENCE [LARGE SCALE GENOMIC DNA]</scope>
    <source>
        <strain evidence="4">SF006504</strain>
    </source>
</reference>
<feature type="compositionally biased region" description="Polar residues" evidence="2">
    <location>
        <begin position="627"/>
        <end position="639"/>
    </location>
</feature>
<protein>
    <submittedName>
        <fullName evidence="3">Uncharacterized protein</fullName>
    </submittedName>
</protein>
<feature type="region of interest" description="Disordered" evidence="2">
    <location>
        <begin position="620"/>
        <end position="639"/>
    </location>
</feature>
<keyword evidence="1" id="KW-0175">Coiled coil</keyword>